<keyword evidence="2" id="KW-0472">Membrane</keyword>
<sequence>SRHHTGVNLHIQAYCDSTLICNTTHAEMPTEHHYETIIPLKDPPPPPGKDTETSPYENVETNIDLEKVLEDGQSDSKEELSKSAERTKRKRKPKKAIKSKEKPKEEKTKPSSAAKAKQPSKTPDSVNKMRIRQYRIIFGIVFFLWIAVSMWIVVLIANAIELIHLRVMDLVFSR</sequence>
<protein>
    <submittedName>
        <fullName evidence="3">Uncharacterized protein</fullName>
    </submittedName>
</protein>
<name>A0AAN8FXB1_TRICO</name>
<keyword evidence="4" id="KW-1185">Reference proteome</keyword>
<feature type="region of interest" description="Disordered" evidence="1">
    <location>
        <begin position="37"/>
        <end position="125"/>
    </location>
</feature>
<dbReference type="Proteomes" id="UP001331761">
    <property type="component" value="Unassembled WGS sequence"/>
</dbReference>
<dbReference type="AlphaFoldDB" id="A0AAN8FXB1"/>
<evidence type="ECO:0000313" key="3">
    <source>
        <dbReference type="EMBL" id="KAK5972278.1"/>
    </source>
</evidence>
<accession>A0AAN8FXB1</accession>
<evidence type="ECO:0000256" key="1">
    <source>
        <dbReference type="SAM" id="MobiDB-lite"/>
    </source>
</evidence>
<evidence type="ECO:0000313" key="4">
    <source>
        <dbReference type="Proteomes" id="UP001331761"/>
    </source>
</evidence>
<keyword evidence="2" id="KW-1133">Transmembrane helix</keyword>
<gene>
    <name evidence="3" type="ORF">GCK32_016527</name>
</gene>
<proteinExistence type="predicted"/>
<feature type="non-terminal residue" evidence="3">
    <location>
        <position position="1"/>
    </location>
</feature>
<dbReference type="EMBL" id="WIXE01016808">
    <property type="protein sequence ID" value="KAK5972278.1"/>
    <property type="molecule type" value="Genomic_DNA"/>
</dbReference>
<feature type="compositionally biased region" description="Basic and acidic residues" evidence="1">
    <location>
        <begin position="64"/>
        <end position="86"/>
    </location>
</feature>
<organism evidence="3 4">
    <name type="scientific">Trichostrongylus colubriformis</name>
    <name type="common">Black scour worm</name>
    <dbReference type="NCBI Taxonomy" id="6319"/>
    <lineage>
        <taxon>Eukaryota</taxon>
        <taxon>Metazoa</taxon>
        <taxon>Ecdysozoa</taxon>
        <taxon>Nematoda</taxon>
        <taxon>Chromadorea</taxon>
        <taxon>Rhabditida</taxon>
        <taxon>Rhabditina</taxon>
        <taxon>Rhabditomorpha</taxon>
        <taxon>Strongyloidea</taxon>
        <taxon>Trichostrongylidae</taxon>
        <taxon>Trichostrongylus</taxon>
    </lineage>
</organism>
<reference evidence="3 4" key="1">
    <citation type="submission" date="2019-10" db="EMBL/GenBank/DDBJ databases">
        <title>Assembly and Annotation for the nematode Trichostrongylus colubriformis.</title>
        <authorList>
            <person name="Martin J."/>
        </authorList>
    </citation>
    <scope>NUCLEOTIDE SEQUENCE [LARGE SCALE GENOMIC DNA]</scope>
    <source>
        <strain evidence="3">G859</strain>
        <tissue evidence="3">Whole worm</tissue>
    </source>
</reference>
<comment type="caution">
    <text evidence="3">The sequence shown here is derived from an EMBL/GenBank/DDBJ whole genome shotgun (WGS) entry which is preliminary data.</text>
</comment>
<feature type="compositionally biased region" description="Basic and acidic residues" evidence="1">
    <location>
        <begin position="98"/>
        <end position="109"/>
    </location>
</feature>
<keyword evidence="2" id="KW-0812">Transmembrane</keyword>
<evidence type="ECO:0000256" key="2">
    <source>
        <dbReference type="SAM" id="Phobius"/>
    </source>
</evidence>
<feature type="compositionally biased region" description="Basic residues" evidence="1">
    <location>
        <begin position="87"/>
        <end position="97"/>
    </location>
</feature>
<feature type="transmembrane region" description="Helical" evidence="2">
    <location>
        <begin position="136"/>
        <end position="160"/>
    </location>
</feature>